<protein>
    <submittedName>
        <fullName evidence="1">AlNc14C229G9270 protein</fullName>
    </submittedName>
    <submittedName>
        <fullName evidence="2">AlNc14C329G10674 protein</fullName>
    </submittedName>
</protein>
<evidence type="ECO:0000313" key="1">
    <source>
        <dbReference type="EMBL" id="CCA24250.1"/>
    </source>
</evidence>
<accession>F0WSD0</accession>
<reference evidence="1" key="2">
    <citation type="submission" date="2011-02" db="EMBL/GenBank/DDBJ databases">
        <authorList>
            <person name="MacLean D."/>
        </authorList>
    </citation>
    <scope>NUCLEOTIDE SEQUENCE</scope>
</reference>
<proteinExistence type="predicted"/>
<dbReference type="EMBL" id="FR824274">
    <property type="protein sequence ID" value="CCA24250.1"/>
    <property type="molecule type" value="Genomic_DNA"/>
</dbReference>
<organism evidence="1">
    <name type="scientific">Albugo laibachii Nc14</name>
    <dbReference type="NCBI Taxonomy" id="890382"/>
    <lineage>
        <taxon>Eukaryota</taxon>
        <taxon>Sar</taxon>
        <taxon>Stramenopiles</taxon>
        <taxon>Oomycota</taxon>
        <taxon>Peronosporomycetes</taxon>
        <taxon>Albuginales</taxon>
        <taxon>Albuginaceae</taxon>
        <taxon>Albugo</taxon>
    </lineage>
</organism>
<reference evidence="1" key="1">
    <citation type="journal article" date="2011" name="PLoS Biol.">
        <title>Gene gain and loss during evolution of obligate parasitism in the white rust pathogen of Arabidopsis thaliana.</title>
        <authorList>
            <person name="Kemen E."/>
            <person name="Gardiner A."/>
            <person name="Schultz-Larsen T."/>
            <person name="Kemen A.C."/>
            <person name="Balmuth A.L."/>
            <person name="Robert-Seilaniantz A."/>
            <person name="Bailey K."/>
            <person name="Holub E."/>
            <person name="Studholme D.J."/>
            <person name="Maclean D."/>
            <person name="Jones J.D."/>
        </authorList>
    </citation>
    <scope>NUCLEOTIDE SEQUENCE</scope>
</reference>
<sequence length="121" mass="13793">MFEILPNLSDYRIGMWLRPLSSLKARLWSESFEIQEHLQRVEKAEAYIRKLLTLPESTNLRVRFLSQNRAAVGKLVGLQSADLIPLCRSGPEHISPSSVQFGKDSVRIDAIGLCFRRTPNI</sequence>
<name>F0WSD0_9STRA</name>
<dbReference type="AlphaFoldDB" id="F0WSD0"/>
<evidence type="ECO:0000313" key="2">
    <source>
        <dbReference type="EMBL" id="CCA25887.1"/>
    </source>
</evidence>
<gene>
    <name evidence="1" type="primary">AlNc14C229G9270</name>
    <name evidence="2" type="synonym">AlNc14C329G10674</name>
    <name evidence="1" type="ORF">ALNC14_103940</name>
    <name evidence="2" type="ORF">ALNC14_120310</name>
</gene>
<dbReference type="HOGENOM" id="CLU_2042395_0_0_1"/>
<dbReference type="EMBL" id="FR824374">
    <property type="protein sequence ID" value="CCA25887.1"/>
    <property type="molecule type" value="Genomic_DNA"/>
</dbReference>